<sequence length="165" mass="18558">MKLDISDLKSRNNKTEKVSLVLEEKGFFDGSEEINYLEPPKFDGLVSISGDIIDLEGKVTAKVELSCSRCLEKFPYVVEIHIHESFTNSLESQSDEVALIKDDAIDINKVIENNIIIQLPIKRLCREDCKGLCQKCGSNLNASQCNCEVEVDPRLAKLKDFFSTN</sequence>
<organism evidence="1 2">
    <name type="scientific">Clostridium niameyense</name>
    <dbReference type="NCBI Taxonomy" id="1622073"/>
    <lineage>
        <taxon>Bacteria</taxon>
        <taxon>Bacillati</taxon>
        <taxon>Bacillota</taxon>
        <taxon>Clostridia</taxon>
        <taxon>Eubacteriales</taxon>
        <taxon>Clostridiaceae</taxon>
        <taxon>Clostridium</taxon>
    </lineage>
</organism>
<gene>
    <name evidence="1" type="ORF">FDF74_02340</name>
</gene>
<evidence type="ECO:0000313" key="2">
    <source>
        <dbReference type="Proteomes" id="UP000473885"/>
    </source>
</evidence>
<name>A0A6M0R8Z1_9CLOT</name>
<dbReference type="AlphaFoldDB" id="A0A6M0R8Z1"/>
<comment type="caution">
    <text evidence="1">The sequence shown here is derived from an EMBL/GenBank/DDBJ whole genome shotgun (WGS) entry which is preliminary data.</text>
</comment>
<dbReference type="PANTHER" id="PTHR34374:SF1">
    <property type="entry name" value="LARGE RIBOSOMAL RNA SUBUNIT ACCUMULATION PROTEIN YCED HOMOLOG 1, CHLOROPLASTIC"/>
    <property type="match status" value="1"/>
</dbReference>
<reference evidence="1 2" key="1">
    <citation type="submission" date="2019-04" db="EMBL/GenBank/DDBJ databases">
        <title>Genome sequencing of Clostridium botulinum Groups I-IV and Clostridium butyricum.</title>
        <authorList>
            <person name="Brunt J."/>
            <person name="Van Vliet A.H.M."/>
            <person name="Stringer S.C."/>
            <person name="Carter A.T."/>
            <person name="Peck M.W."/>
        </authorList>
    </citation>
    <scope>NUCLEOTIDE SEQUENCE [LARGE SCALE GENOMIC DNA]</scope>
    <source>
        <strain evidence="1 2">IFR 18/094</strain>
    </source>
</reference>
<dbReference type="RefSeq" id="WP_050607163.1">
    <property type="nucleotide sequence ID" value="NZ_CABKUB010000006.1"/>
</dbReference>
<dbReference type="PANTHER" id="PTHR34374">
    <property type="entry name" value="LARGE RIBOSOMAL RNA SUBUNIT ACCUMULATION PROTEIN YCED HOMOLOG 1, CHLOROPLASTIC"/>
    <property type="match status" value="1"/>
</dbReference>
<proteinExistence type="predicted"/>
<keyword evidence="2" id="KW-1185">Reference proteome</keyword>
<accession>A0A6M0R8Z1</accession>
<dbReference type="EMBL" id="SXDP01000001">
    <property type="protein sequence ID" value="NEZ46049.1"/>
    <property type="molecule type" value="Genomic_DNA"/>
</dbReference>
<evidence type="ECO:0000313" key="1">
    <source>
        <dbReference type="EMBL" id="NEZ46049.1"/>
    </source>
</evidence>
<dbReference type="Pfam" id="PF02620">
    <property type="entry name" value="YceD"/>
    <property type="match status" value="1"/>
</dbReference>
<protein>
    <submittedName>
        <fullName evidence="1">DUF177 domain-containing protein</fullName>
    </submittedName>
</protein>
<dbReference type="InterPro" id="IPR003772">
    <property type="entry name" value="YceD"/>
</dbReference>
<dbReference type="OrthoDB" id="9790372at2"/>
<dbReference type="Proteomes" id="UP000473885">
    <property type="component" value="Unassembled WGS sequence"/>
</dbReference>